<dbReference type="EMBL" id="JAGDFM010000220">
    <property type="protein sequence ID" value="KAG7382090.1"/>
    <property type="molecule type" value="Genomic_DNA"/>
</dbReference>
<dbReference type="Proteomes" id="UP000694044">
    <property type="component" value="Unassembled WGS sequence"/>
</dbReference>
<reference evidence="1" key="1">
    <citation type="submission" date="2021-02" db="EMBL/GenBank/DDBJ databases">
        <authorList>
            <person name="Palmer J.M."/>
        </authorList>
    </citation>
    <scope>NUCLEOTIDE SEQUENCE</scope>
    <source>
        <strain evidence="1">SCRP734</strain>
    </source>
</reference>
<name>A0A8T1VPZ2_9STRA</name>
<protein>
    <submittedName>
        <fullName evidence="1">Uncharacterized protein</fullName>
    </submittedName>
</protein>
<gene>
    <name evidence="1" type="ORF">PHYPSEUDO_005304</name>
</gene>
<evidence type="ECO:0000313" key="2">
    <source>
        <dbReference type="Proteomes" id="UP000694044"/>
    </source>
</evidence>
<sequence length="302" mass="32176">METMLRNQAAMRYGATKSNNGFQCSQFMRPLRHRRCGLRSASDTLACLRMQKGRSTGKSPPKPRLCRWQRLRHRGRRRPREAASSLESCCEDIRTLASSASENTSPLRSPLDNWSHLGPPKPGVAVAHASEYLPGSEHALRRGAPLLLICPEQGATIAAAYCAKKPSGGKLRRNGARAGASKFCVASRGSSCGAHPASGDGFAPYLRPVKPGVASRLADSARLALRLAVRAAGASALQKYSFRGRPHSENGNLDSKWPGGALPQRLALVAASGGAQRGSATSSFPRTPAPAVAPLPSFGTWF</sequence>
<dbReference type="AlphaFoldDB" id="A0A8T1VPZ2"/>
<evidence type="ECO:0000313" key="1">
    <source>
        <dbReference type="EMBL" id="KAG7382090.1"/>
    </source>
</evidence>
<accession>A0A8T1VPZ2</accession>
<organism evidence="1 2">
    <name type="scientific">Phytophthora pseudosyringae</name>
    <dbReference type="NCBI Taxonomy" id="221518"/>
    <lineage>
        <taxon>Eukaryota</taxon>
        <taxon>Sar</taxon>
        <taxon>Stramenopiles</taxon>
        <taxon>Oomycota</taxon>
        <taxon>Peronosporomycetes</taxon>
        <taxon>Peronosporales</taxon>
        <taxon>Peronosporaceae</taxon>
        <taxon>Phytophthora</taxon>
    </lineage>
</organism>
<keyword evidence="2" id="KW-1185">Reference proteome</keyword>
<comment type="caution">
    <text evidence="1">The sequence shown here is derived from an EMBL/GenBank/DDBJ whole genome shotgun (WGS) entry which is preliminary data.</text>
</comment>
<proteinExistence type="predicted"/>